<gene>
    <name evidence="2" type="ORF">M430DRAFT_27807</name>
</gene>
<dbReference type="InParanoid" id="A0A2T3B1A1"/>
<dbReference type="EMBL" id="KZ679011">
    <property type="protein sequence ID" value="PSS18344.1"/>
    <property type="molecule type" value="Genomic_DNA"/>
</dbReference>
<dbReference type="Proteomes" id="UP000241818">
    <property type="component" value="Unassembled WGS sequence"/>
</dbReference>
<accession>A0A2T3B1A1</accession>
<reference evidence="2 3" key="1">
    <citation type="journal article" date="2018" name="New Phytol.">
        <title>Comparative genomics and transcriptomics depict ericoid mycorrhizal fungi as versatile saprotrophs and plant mutualists.</title>
        <authorList>
            <person name="Martino E."/>
            <person name="Morin E."/>
            <person name="Grelet G.A."/>
            <person name="Kuo A."/>
            <person name="Kohler A."/>
            <person name="Daghino S."/>
            <person name="Barry K.W."/>
            <person name="Cichocki N."/>
            <person name="Clum A."/>
            <person name="Dockter R.B."/>
            <person name="Hainaut M."/>
            <person name="Kuo R.C."/>
            <person name="LaButti K."/>
            <person name="Lindahl B.D."/>
            <person name="Lindquist E.A."/>
            <person name="Lipzen A."/>
            <person name="Khouja H.R."/>
            <person name="Magnuson J."/>
            <person name="Murat C."/>
            <person name="Ohm R.A."/>
            <person name="Singer S.W."/>
            <person name="Spatafora J.W."/>
            <person name="Wang M."/>
            <person name="Veneault-Fourrey C."/>
            <person name="Henrissat B."/>
            <person name="Grigoriev I.V."/>
            <person name="Martin F.M."/>
            <person name="Perotto S."/>
        </authorList>
    </citation>
    <scope>NUCLEOTIDE SEQUENCE [LARGE SCALE GENOMIC DNA]</scope>
    <source>
        <strain evidence="2 3">ATCC 22711</strain>
    </source>
</reference>
<evidence type="ECO:0000256" key="1">
    <source>
        <dbReference type="SAM" id="MobiDB-lite"/>
    </source>
</evidence>
<sequence length="265" mass="30547">MVIHLPFTKRAVLDDGPQLLEHVLVALDRAYDDRRAPTSCFPGVLDEAHTTSDHAIFVKIMTSITENWAKCNRLIARPALEVAQERLAEVGRDSSGRTRGQCQMSITRGDRTKSDHLRHTIACRDRRELSEIDLRDILSEPLELMGEFNDEIDYEDAIKRIEKEKANDTRAQLRRMWKETYYWPMVQQRAKMIGPLPNASGPRSEITSHEKQAVKKLVAAMGYSQSRSNIFKWTSYLKLLSNLREKGVTSFLLYWTTKEGNYLSF</sequence>
<dbReference type="OrthoDB" id="3547251at2759"/>
<keyword evidence="3" id="KW-1185">Reference proteome</keyword>
<dbReference type="AlphaFoldDB" id="A0A2T3B1A1"/>
<organism evidence="2 3">
    <name type="scientific">Amorphotheca resinae ATCC 22711</name>
    <dbReference type="NCBI Taxonomy" id="857342"/>
    <lineage>
        <taxon>Eukaryota</taxon>
        <taxon>Fungi</taxon>
        <taxon>Dikarya</taxon>
        <taxon>Ascomycota</taxon>
        <taxon>Pezizomycotina</taxon>
        <taxon>Leotiomycetes</taxon>
        <taxon>Helotiales</taxon>
        <taxon>Amorphothecaceae</taxon>
        <taxon>Amorphotheca</taxon>
    </lineage>
</organism>
<evidence type="ECO:0000313" key="2">
    <source>
        <dbReference type="EMBL" id="PSS18344.1"/>
    </source>
</evidence>
<dbReference type="GeneID" id="36573809"/>
<protein>
    <submittedName>
        <fullName evidence="2">Uncharacterized protein</fullName>
    </submittedName>
</protein>
<evidence type="ECO:0000313" key="3">
    <source>
        <dbReference type="Proteomes" id="UP000241818"/>
    </source>
</evidence>
<name>A0A2T3B1A1_AMORE</name>
<feature type="region of interest" description="Disordered" evidence="1">
    <location>
        <begin position="91"/>
        <end position="111"/>
    </location>
</feature>
<feature type="compositionally biased region" description="Polar residues" evidence="1">
    <location>
        <begin position="97"/>
        <end position="106"/>
    </location>
</feature>
<dbReference type="RefSeq" id="XP_024720696.1">
    <property type="nucleotide sequence ID" value="XM_024865728.1"/>
</dbReference>
<proteinExistence type="predicted"/>